<comment type="caution">
    <text evidence="8">The sequence shown here is derived from an EMBL/GenBank/DDBJ whole genome shotgun (WGS) entry which is preliminary data.</text>
</comment>
<evidence type="ECO:0000313" key="8">
    <source>
        <dbReference type="EMBL" id="KAJ3593378.1"/>
    </source>
</evidence>
<keyword evidence="5 7" id="KW-0472">Membrane</keyword>
<evidence type="ECO:0000256" key="3">
    <source>
        <dbReference type="ARBA" id="ARBA00022692"/>
    </source>
</evidence>
<evidence type="ECO:0000256" key="1">
    <source>
        <dbReference type="ARBA" id="ARBA00004141"/>
    </source>
</evidence>
<keyword evidence="9" id="KW-1185">Reference proteome</keyword>
<comment type="subcellular location">
    <subcellularLocation>
        <location evidence="1">Membrane</location>
        <topology evidence="1">Multi-pass membrane protein</topology>
    </subcellularLocation>
</comment>
<dbReference type="Proteomes" id="UP001148018">
    <property type="component" value="Unassembled WGS sequence"/>
</dbReference>
<feature type="transmembrane region" description="Helical" evidence="7">
    <location>
        <begin position="300"/>
        <end position="325"/>
    </location>
</feature>
<evidence type="ECO:0008006" key="10">
    <source>
        <dbReference type="Google" id="ProtNLM"/>
    </source>
</evidence>
<accession>A0A9Q0DS18</accession>
<feature type="compositionally biased region" description="Low complexity" evidence="6">
    <location>
        <begin position="8"/>
        <end position="25"/>
    </location>
</feature>
<feature type="transmembrane region" description="Helical" evidence="7">
    <location>
        <begin position="162"/>
        <end position="183"/>
    </location>
</feature>
<reference evidence="8" key="1">
    <citation type="submission" date="2022-07" db="EMBL/GenBank/DDBJ databases">
        <title>Chromosome-level genome of Muraenolepis orangiensis.</title>
        <authorList>
            <person name="Kim J."/>
        </authorList>
    </citation>
    <scope>NUCLEOTIDE SEQUENCE</scope>
    <source>
        <strain evidence="8">KU_S4_2022</strain>
        <tissue evidence="8">Muscle</tissue>
    </source>
</reference>
<feature type="region of interest" description="Disordered" evidence="6">
    <location>
        <begin position="1"/>
        <end position="120"/>
    </location>
</feature>
<dbReference type="InterPro" id="IPR028014">
    <property type="entry name" value="TMEM255"/>
</dbReference>
<comment type="similarity">
    <text evidence="2">Belongs to the TMEM255 family.</text>
</comment>
<sequence length="432" mass="46193">MQPPPPTQQILQQIPQPTPQQCLQPTPQPTPSRSPSRPPADPQPTPSRSPADPPAVSPADPPAVSPADPPAVSPADPPAVSAADSPTDPPAEPPAGPPADPPPAAEQRRTGPSRSLTFHNPHCYAKRRRSALRLTVSLLLLSLVVLVVGLVCATLTDNVAVAGYYPGIILSFGAFLGIVGLHLSENRRHMLIGAIIFICLGVIAAFICAIMDGIIASKYIDSQPLVEGSCGFYSSPLGYTYDSYYTEIKCPSHNGGCNLKVRSNTCYCCYLHNCPSEYHDMYYVFTGVSSCWDVIHLHRLLWVSVVINILAFFLGTISAALLGAYKDLPKPSLQTSPSPVPPPHILYNPTRHMLTYHYPLQDFSNYPALPTSQLSPEGNPASTCPPDESRGPHPPALPPPQDGGLPGLYTLTPNAPALYGAGPCEKPPPYAY</sequence>
<protein>
    <recommendedName>
        <fullName evidence="10">Transmembrane protein 255B</fullName>
    </recommendedName>
</protein>
<evidence type="ECO:0000256" key="4">
    <source>
        <dbReference type="ARBA" id="ARBA00022989"/>
    </source>
</evidence>
<feature type="compositionally biased region" description="Pro residues" evidence="6">
    <location>
        <begin position="392"/>
        <end position="401"/>
    </location>
</feature>
<evidence type="ECO:0000256" key="2">
    <source>
        <dbReference type="ARBA" id="ARBA00007903"/>
    </source>
</evidence>
<evidence type="ECO:0000313" key="9">
    <source>
        <dbReference type="Proteomes" id="UP001148018"/>
    </source>
</evidence>
<gene>
    <name evidence="8" type="ORF">NHX12_005713</name>
</gene>
<feature type="transmembrane region" description="Helical" evidence="7">
    <location>
        <begin position="134"/>
        <end position="156"/>
    </location>
</feature>
<feature type="compositionally biased region" description="Pro residues" evidence="6">
    <location>
        <begin position="87"/>
        <end position="104"/>
    </location>
</feature>
<keyword evidence="3 7" id="KW-0812">Transmembrane</keyword>
<dbReference type="Pfam" id="PF14967">
    <property type="entry name" value="FAM70"/>
    <property type="match status" value="1"/>
</dbReference>
<dbReference type="EMBL" id="JANIIK010000112">
    <property type="protein sequence ID" value="KAJ3593378.1"/>
    <property type="molecule type" value="Genomic_DNA"/>
</dbReference>
<dbReference type="OrthoDB" id="10034004at2759"/>
<evidence type="ECO:0000256" key="6">
    <source>
        <dbReference type="SAM" id="MobiDB-lite"/>
    </source>
</evidence>
<organism evidence="8 9">
    <name type="scientific">Muraenolepis orangiensis</name>
    <name type="common">Patagonian moray cod</name>
    <dbReference type="NCBI Taxonomy" id="630683"/>
    <lineage>
        <taxon>Eukaryota</taxon>
        <taxon>Metazoa</taxon>
        <taxon>Chordata</taxon>
        <taxon>Craniata</taxon>
        <taxon>Vertebrata</taxon>
        <taxon>Euteleostomi</taxon>
        <taxon>Actinopterygii</taxon>
        <taxon>Neopterygii</taxon>
        <taxon>Teleostei</taxon>
        <taxon>Neoteleostei</taxon>
        <taxon>Acanthomorphata</taxon>
        <taxon>Zeiogadaria</taxon>
        <taxon>Gadariae</taxon>
        <taxon>Gadiformes</taxon>
        <taxon>Muraenolepidoidei</taxon>
        <taxon>Muraenolepididae</taxon>
        <taxon>Muraenolepis</taxon>
    </lineage>
</organism>
<proteinExistence type="inferred from homology"/>
<keyword evidence="4 7" id="KW-1133">Transmembrane helix</keyword>
<feature type="compositionally biased region" description="Pro residues" evidence="6">
    <location>
        <begin position="26"/>
        <end position="77"/>
    </location>
</feature>
<feature type="transmembrane region" description="Helical" evidence="7">
    <location>
        <begin position="190"/>
        <end position="215"/>
    </location>
</feature>
<name>A0A9Q0DS18_9TELE</name>
<dbReference type="GO" id="GO:0016020">
    <property type="term" value="C:membrane"/>
    <property type="evidence" value="ECO:0007669"/>
    <property type="project" value="UniProtKB-SubCell"/>
</dbReference>
<feature type="region of interest" description="Disordered" evidence="6">
    <location>
        <begin position="369"/>
        <end position="412"/>
    </location>
</feature>
<evidence type="ECO:0000256" key="7">
    <source>
        <dbReference type="SAM" id="Phobius"/>
    </source>
</evidence>
<dbReference type="PANTHER" id="PTHR33721:SF3">
    <property type="entry name" value="TRANSMEMBRANE PROTEIN 255B"/>
    <property type="match status" value="1"/>
</dbReference>
<feature type="compositionally biased region" description="Polar residues" evidence="6">
    <location>
        <begin position="370"/>
        <end position="382"/>
    </location>
</feature>
<evidence type="ECO:0000256" key="5">
    <source>
        <dbReference type="ARBA" id="ARBA00023136"/>
    </source>
</evidence>
<dbReference type="PANTHER" id="PTHR33721">
    <property type="entry name" value="TRANSMEMBRANE PROTEIN 255B-LIKE"/>
    <property type="match status" value="1"/>
</dbReference>
<dbReference type="AlphaFoldDB" id="A0A9Q0DS18"/>